<keyword evidence="4" id="KW-1185">Reference proteome</keyword>
<keyword evidence="1" id="KW-0472">Membrane</keyword>
<evidence type="ECO:0000259" key="2">
    <source>
        <dbReference type="Pfam" id="PF01425"/>
    </source>
</evidence>
<name>A0ABR1VII3_9PEZI</name>
<dbReference type="EMBL" id="JAQQWN010000008">
    <property type="protein sequence ID" value="KAK8071042.1"/>
    <property type="molecule type" value="Genomic_DNA"/>
</dbReference>
<protein>
    <submittedName>
        <fullName evidence="3">Amidase domain-containing protein</fullName>
    </submittedName>
</protein>
<evidence type="ECO:0000313" key="4">
    <source>
        <dbReference type="Proteomes" id="UP001433268"/>
    </source>
</evidence>
<accession>A0ABR1VII3</accession>
<dbReference type="RefSeq" id="XP_066664850.1">
    <property type="nucleotide sequence ID" value="XM_066815560.1"/>
</dbReference>
<dbReference type="Proteomes" id="UP001433268">
    <property type="component" value="Unassembled WGS sequence"/>
</dbReference>
<dbReference type="Gene3D" id="3.90.1300.10">
    <property type="entry name" value="Amidase signature (AS) domain"/>
    <property type="match status" value="1"/>
</dbReference>
<dbReference type="InterPro" id="IPR036928">
    <property type="entry name" value="AS_sf"/>
</dbReference>
<keyword evidence="1" id="KW-1133">Transmembrane helix</keyword>
<organism evidence="3 4">
    <name type="scientific">Apiospora hydei</name>
    <dbReference type="NCBI Taxonomy" id="1337664"/>
    <lineage>
        <taxon>Eukaryota</taxon>
        <taxon>Fungi</taxon>
        <taxon>Dikarya</taxon>
        <taxon>Ascomycota</taxon>
        <taxon>Pezizomycotina</taxon>
        <taxon>Sordariomycetes</taxon>
        <taxon>Xylariomycetidae</taxon>
        <taxon>Amphisphaeriales</taxon>
        <taxon>Apiosporaceae</taxon>
        <taxon>Apiospora</taxon>
    </lineage>
</organism>
<proteinExistence type="predicted"/>
<dbReference type="GeneID" id="92048620"/>
<dbReference type="InterPro" id="IPR023631">
    <property type="entry name" value="Amidase_dom"/>
</dbReference>
<dbReference type="SUPFAM" id="SSF75304">
    <property type="entry name" value="Amidase signature (AS) enzymes"/>
    <property type="match status" value="1"/>
</dbReference>
<feature type="transmembrane region" description="Helical" evidence="1">
    <location>
        <begin position="20"/>
        <end position="39"/>
    </location>
</feature>
<gene>
    <name evidence="3" type="ORF">PG997_011245</name>
</gene>
<dbReference type="PANTHER" id="PTHR42678:SF34">
    <property type="entry name" value="OS04G0183300 PROTEIN"/>
    <property type="match status" value="1"/>
</dbReference>
<sequence>MSQSHSPTLEGQKAKHYRRWIYQTLLVVAAATCLLIISGSPLTEAFWQAATLVPESPKTLAMKFGFTLALFAAMGAGQTSTPSNENCSSTSTAINGTPFPPLIEATLEDIVKGLEAGLFTSVDLVNAYSARVMEVNSTLKMVTELNPDALSIAAETDRLRANGTVLGPLHGIPILLKDNIATMDEMANTAGSYALVGARVREDSTMAAKLRKAGAVLLGKTNLSQWANYRSSNTSNGWSALGGQTEAAYYPGQDPSGSSSGSGVASSLGLALACLGTETDGSIVSPAGVNNLVAIKPTVGLTSRYLVVPISEHQDTVGPMARTVKDAAYILSALAGPDPKDNYTSAFPFSTVPNYVAACDYSGLKGKRLGVPRNLFMQYSDSEEYRPQIASFDASLDVFRAAGAEVVENLHLEGADVLASSNFEDVVLMADFVTGVANYFSELTANPLNITSLAELQEFTQGTPMEGWPARDTQIWQDALDLGFDNTSPEFWSNFTADLHYGGLLGITGAIKNMSLDALIMPTTFSSTLPAVIGSPIVTVPLGRYPDNTTVVPNQFGNLNATGPNLPFGIAFLGEHFSEEKLISLAYAFEQRTKVRNTIKPYIQPKTELADIVNKKE</sequence>
<evidence type="ECO:0000313" key="3">
    <source>
        <dbReference type="EMBL" id="KAK8071042.1"/>
    </source>
</evidence>
<keyword evidence="1" id="KW-0812">Transmembrane</keyword>
<dbReference type="PANTHER" id="PTHR42678">
    <property type="entry name" value="AMIDASE"/>
    <property type="match status" value="1"/>
</dbReference>
<comment type="caution">
    <text evidence="3">The sequence shown here is derived from an EMBL/GenBank/DDBJ whole genome shotgun (WGS) entry which is preliminary data.</text>
</comment>
<evidence type="ECO:0000256" key="1">
    <source>
        <dbReference type="SAM" id="Phobius"/>
    </source>
</evidence>
<reference evidence="3 4" key="1">
    <citation type="submission" date="2023-01" db="EMBL/GenBank/DDBJ databases">
        <title>Analysis of 21 Apiospora genomes using comparative genomics revels a genus with tremendous synthesis potential of carbohydrate active enzymes and secondary metabolites.</title>
        <authorList>
            <person name="Sorensen T."/>
        </authorList>
    </citation>
    <scope>NUCLEOTIDE SEQUENCE [LARGE SCALE GENOMIC DNA]</scope>
    <source>
        <strain evidence="3 4">CBS 114990</strain>
    </source>
</reference>
<dbReference type="Pfam" id="PF01425">
    <property type="entry name" value="Amidase"/>
    <property type="match status" value="1"/>
</dbReference>
<feature type="domain" description="Amidase" evidence="2">
    <location>
        <begin position="123"/>
        <end position="582"/>
    </location>
</feature>